<dbReference type="EMBL" id="JABMIG020000011">
    <property type="protein sequence ID" value="KAL3803880.1"/>
    <property type="molecule type" value="Genomic_DNA"/>
</dbReference>
<reference evidence="1 2" key="1">
    <citation type="journal article" date="2020" name="G3 (Bethesda)">
        <title>Improved Reference Genome for Cyclotella cryptica CCMP332, a Model for Cell Wall Morphogenesis, Salinity Adaptation, and Lipid Production in Diatoms (Bacillariophyta).</title>
        <authorList>
            <person name="Roberts W.R."/>
            <person name="Downey K.M."/>
            <person name="Ruck E.C."/>
            <person name="Traller J.C."/>
            <person name="Alverson A.J."/>
        </authorList>
    </citation>
    <scope>NUCLEOTIDE SEQUENCE [LARGE SCALE GENOMIC DNA]</scope>
    <source>
        <strain evidence="1 2">CCMP332</strain>
    </source>
</reference>
<gene>
    <name evidence="1" type="ORF">HJC23_004042</name>
</gene>
<dbReference type="Proteomes" id="UP001516023">
    <property type="component" value="Unassembled WGS sequence"/>
</dbReference>
<comment type="caution">
    <text evidence="1">The sequence shown here is derived from an EMBL/GenBank/DDBJ whole genome shotgun (WGS) entry which is preliminary data.</text>
</comment>
<sequence length="107" mass="11894">MIISFHELCSKLPNRFRKDIVKAATSTPSRQMTYSATPTKSALVTAEGIENVLKNIGQGHRMSRAEIEFILREVSGASRSGEPESCVISAEQMMELMSMRKIASVWC</sequence>
<dbReference type="AlphaFoldDB" id="A0ABD3R067"/>
<keyword evidence="2" id="KW-1185">Reference proteome</keyword>
<evidence type="ECO:0000313" key="1">
    <source>
        <dbReference type="EMBL" id="KAL3803880.1"/>
    </source>
</evidence>
<proteinExistence type="predicted"/>
<name>A0ABD3R067_9STRA</name>
<evidence type="ECO:0000313" key="2">
    <source>
        <dbReference type="Proteomes" id="UP001516023"/>
    </source>
</evidence>
<accession>A0ABD3R067</accession>
<organism evidence="1 2">
    <name type="scientific">Cyclotella cryptica</name>
    <dbReference type="NCBI Taxonomy" id="29204"/>
    <lineage>
        <taxon>Eukaryota</taxon>
        <taxon>Sar</taxon>
        <taxon>Stramenopiles</taxon>
        <taxon>Ochrophyta</taxon>
        <taxon>Bacillariophyta</taxon>
        <taxon>Coscinodiscophyceae</taxon>
        <taxon>Thalassiosirophycidae</taxon>
        <taxon>Stephanodiscales</taxon>
        <taxon>Stephanodiscaceae</taxon>
        <taxon>Cyclotella</taxon>
    </lineage>
</organism>
<protein>
    <submittedName>
        <fullName evidence="1">Uncharacterized protein</fullName>
    </submittedName>
</protein>